<dbReference type="Proteomes" id="UP000449193">
    <property type="component" value="Unassembled WGS sequence"/>
</dbReference>
<dbReference type="PROSITE" id="PS51379">
    <property type="entry name" value="4FE4S_FER_2"/>
    <property type="match status" value="2"/>
</dbReference>
<keyword evidence="7" id="KW-0808">Transferase</keyword>
<dbReference type="GO" id="GO:0006355">
    <property type="term" value="P:regulation of DNA-templated transcription"/>
    <property type="evidence" value="ECO:0007669"/>
    <property type="project" value="InterPro"/>
</dbReference>
<feature type="domain" description="4Fe-4S ferredoxin-type" evidence="5">
    <location>
        <begin position="32"/>
        <end position="61"/>
    </location>
</feature>
<dbReference type="EMBL" id="JXXK01000002">
    <property type="protein sequence ID" value="KJF41052.1"/>
    <property type="molecule type" value="Genomic_DNA"/>
</dbReference>
<dbReference type="InterPro" id="IPR017900">
    <property type="entry name" value="4Fe4S_Fe_S_CS"/>
</dbReference>
<dbReference type="PANTHER" id="PTHR11615">
    <property type="entry name" value="NITRATE, FORMATE, IRON DEHYDROGENASE"/>
    <property type="match status" value="1"/>
</dbReference>
<reference evidence="8 11" key="3">
    <citation type="submission" date="2019-08" db="EMBL/GenBank/DDBJ databases">
        <title>In-depth cultivation of the pig gut microbiome towards novel bacterial diversity and tailored functional studies.</title>
        <authorList>
            <person name="Wylensek D."/>
            <person name="Hitch T.C.A."/>
            <person name="Clavel T."/>
        </authorList>
    </citation>
    <scope>NUCLEOTIDE SEQUENCE [LARGE SCALE GENOMIC DNA]</scope>
    <source>
        <strain evidence="8 11">WCA3-601-WT-6J</strain>
    </source>
</reference>
<keyword evidence="10" id="KW-1185">Reference proteome</keyword>
<keyword evidence="1" id="KW-0004">4Fe-4S</keyword>
<dbReference type="InterPro" id="IPR000014">
    <property type="entry name" value="PAS"/>
</dbReference>
<dbReference type="Pfam" id="PF02906">
    <property type="entry name" value="Fe_hyd_lg_C"/>
    <property type="match status" value="1"/>
</dbReference>
<dbReference type="EMBL" id="VUNJ01000007">
    <property type="protein sequence ID" value="MST91971.1"/>
    <property type="molecule type" value="Genomic_DNA"/>
</dbReference>
<dbReference type="SUPFAM" id="SSF53920">
    <property type="entry name" value="Fe-only hydrogenase"/>
    <property type="match status" value="1"/>
</dbReference>
<accession>A0A0D8J2B6</accession>
<dbReference type="Proteomes" id="UP000032483">
    <property type="component" value="Unassembled WGS sequence"/>
</dbReference>
<dbReference type="GO" id="GO:0016301">
    <property type="term" value="F:kinase activity"/>
    <property type="evidence" value="ECO:0007669"/>
    <property type="project" value="UniProtKB-KW"/>
</dbReference>
<keyword evidence="7" id="KW-0418">Kinase</keyword>
<proteinExistence type="predicted"/>
<dbReference type="CDD" id="cd00130">
    <property type="entry name" value="PAS"/>
    <property type="match status" value="1"/>
</dbReference>
<dbReference type="GO" id="GO:0051539">
    <property type="term" value="F:4 iron, 4 sulfur cluster binding"/>
    <property type="evidence" value="ECO:0007669"/>
    <property type="project" value="UniProtKB-KW"/>
</dbReference>
<dbReference type="InterPro" id="IPR013767">
    <property type="entry name" value="PAS_fold"/>
</dbReference>
<dbReference type="Gene3D" id="3.40.950.10">
    <property type="entry name" value="Fe-only Hydrogenase (Larger Subunit), Chain L, domain 3"/>
    <property type="match status" value="1"/>
</dbReference>
<dbReference type="InterPro" id="IPR017896">
    <property type="entry name" value="4Fe4S_Fe-S-bd"/>
</dbReference>
<protein>
    <submittedName>
        <fullName evidence="7">Histidine kinase</fullName>
    </submittedName>
    <submittedName>
        <fullName evidence="8">PAS domain-containing protein</fullName>
    </submittedName>
</protein>
<feature type="domain" description="4Fe-4S" evidence="6">
    <location>
        <begin position="343"/>
        <end position="404"/>
    </location>
</feature>
<evidence type="ECO:0000256" key="1">
    <source>
        <dbReference type="ARBA" id="ARBA00022485"/>
    </source>
</evidence>
<dbReference type="InterPro" id="IPR035965">
    <property type="entry name" value="PAS-like_dom_sf"/>
</dbReference>
<reference evidence="7" key="1">
    <citation type="submission" date="2015-02" db="EMBL/GenBank/DDBJ databases">
        <title>A novel member of the family Ruminococcaceae isolated from human feces.</title>
        <authorList>
            <person name="Shkoporov A.N."/>
            <person name="Chaplin A.V."/>
            <person name="Motuzova O.V."/>
            <person name="Kafarskaia L.I."/>
            <person name="Khokhlova E.V."/>
            <person name="Efimov B.A."/>
        </authorList>
    </citation>
    <scope>NUCLEOTIDE SEQUENCE [LARGE SCALE GENOMIC DNA]</scope>
    <source>
        <strain evidence="7">585-1</strain>
    </source>
</reference>
<dbReference type="GeneID" id="42855438"/>
<gene>
    <name evidence="8" type="ORF">FYJ76_08475</name>
    <name evidence="9" type="ORF">GMD52_08240</name>
    <name evidence="7" type="ORF">TQ39_02155</name>
</gene>
<dbReference type="Gene3D" id="3.30.450.20">
    <property type="entry name" value="PAS domain"/>
    <property type="match status" value="1"/>
</dbReference>
<dbReference type="Gene3D" id="3.30.70.20">
    <property type="match status" value="1"/>
</dbReference>
<evidence type="ECO:0000313" key="8">
    <source>
        <dbReference type="EMBL" id="MST91971.1"/>
    </source>
</evidence>
<evidence type="ECO:0000256" key="3">
    <source>
        <dbReference type="ARBA" id="ARBA00023004"/>
    </source>
</evidence>
<name>A0A0D8J2B6_9FIRM</name>
<dbReference type="InterPro" id="IPR050340">
    <property type="entry name" value="Cytosolic_Fe-S_CAF"/>
</dbReference>
<dbReference type="PROSITE" id="PS51656">
    <property type="entry name" value="4FE4S"/>
    <property type="match status" value="1"/>
</dbReference>
<dbReference type="PROSITE" id="PS00198">
    <property type="entry name" value="4FE4S_FER_1"/>
    <property type="match status" value="1"/>
</dbReference>
<dbReference type="RefSeq" id="WP_009325955.1">
    <property type="nucleotide sequence ID" value="NZ_CAOJUJ010000001.1"/>
</dbReference>
<feature type="domain" description="4Fe-4S ferredoxin-type" evidence="5">
    <location>
        <begin position="3"/>
        <end position="31"/>
    </location>
</feature>
<keyword evidence="4" id="KW-0411">Iron-sulfur</keyword>
<dbReference type="GO" id="GO:0046872">
    <property type="term" value="F:metal ion binding"/>
    <property type="evidence" value="ECO:0007669"/>
    <property type="project" value="UniProtKB-KW"/>
</dbReference>
<dbReference type="AlphaFoldDB" id="A0A0D8J2B6"/>
<evidence type="ECO:0000259" key="5">
    <source>
        <dbReference type="PROSITE" id="PS51379"/>
    </source>
</evidence>
<evidence type="ECO:0000256" key="2">
    <source>
        <dbReference type="ARBA" id="ARBA00022723"/>
    </source>
</evidence>
<sequence length="555" mass="61036">MNKFLQLKKSNCKNCYKCIRNCPVKSIKFADGQANIIPDECILCGRCFVNCPQDAKQIRDDVPRVKEMIASGKKVIASVAPSFIAEFPLMDFAAMKDALLKLGFADAQETAIGATIVKTEYEKMIASGKHDVIISSCCHSVNALIQKYYPSVLPYLADVLSPMLAHCRVIKEENPGACAVFIGPCISKKEEAELYGECDVALTYEELEAWMNEAGVVPAGDSTEPDEGKRGRFFPIKGGIIKSMHTENTGFTYLAVDGVQNCIAAIKEIESGALKNCFIEMNACEGACINGPAISHHHKPLLSGEVKVVAFAGDDEFRVAMPIDTFKNIPYIGTHEKIPGEAAIKEILAKMGKTSPEQELNCGSCGYPTCREKAIAVYQGKADLSMCLPFLKEKAETFSGYVINNTPNAIFVLDENLCVQQINKAGCALFNLKTPSDILGSPIVRLLNPADYLGVMTSGVPIKEKKHYLAEYKKYVAETIVYDHEYHIVFSIMRDITSEEERQSERSELCNKTVAITNEVIEKQMRVVQEIASLLGETTAETKIALTQLKDALQK</sequence>
<evidence type="ECO:0000313" key="11">
    <source>
        <dbReference type="Proteomes" id="UP000431913"/>
    </source>
</evidence>
<dbReference type="InterPro" id="IPR004108">
    <property type="entry name" value="Fe_hydrogenase_lsu_C"/>
</dbReference>
<keyword evidence="2" id="KW-0479">Metal-binding</keyword>
<dbReference type="EMBL" id="WMZR01000009">
    <property type="protein sequence ID" value="MTS51529.1"/>
    <property type="molecule type" value="Genomic_DNA"/>
</dbReference>
<evidence type="ECO:0000313" key="12">
    <source>
        <dbReference type="Proteomes" id="UP000449193"/>
    </source>
</evidence>
<dbReference type="Proteomes" id="UP000431913">
    <property type="component" value="Unassembled WGS sequence"/>
</dbReference>
<dbReference type="SMART" id="SM00091">
    <property type="entry name" value="PAS"/>
    <property type="match status" value="1"/>
</dbReference>
<dbReference type="Gene3D" id="1.10.15.40">
    <property type="entry name" value="Electron transport complex subunit B, putative Fe-S cluster"/>
    <property type="match status" value="1"/>
</dbReference>
<dbReference type="InterPro" id="IPR009016">
    <property type="entry name" value="Fe_hydrogenase"/>
</dbReference>
<dbReference type="PATRIC" id="fig|1550024.3.peg.479"/>
<evidence type="ECO:0000313" key="9">
    <source>
        <dbReference type="EMBL" id="MTS51529.1"/>
    </source>
</evidence>
<evidence type="ECO:0000313" key="7">
    <source>
        <dbReference type="EMBL" id="KJF41052.1"/>
    </source>
</evidence>
<reference evidence="9 12" key="2">
    <citation type="journal article" date="2019" name="Nat. Med.">
        <title>A library of human gut bacterial isolates paired with longitudinal multiomics data enables mechanistic microbiome research.</title>
        <authorList>
            <person name="Poyet M."/>
            <person name="Groussin M."/>
            <person name="Gibbons S.M."/>
            <person name="Avila-Pacheco J."/>
            <person name="Jiang X."/>
            <person name="Kearney S.M."/>
            <person name="Perrotta A.R."/>
            <person name="Berdy B."/>
            <person name="Zhao S."/>
            <person name="Lieberman T.D."/>
            <person name="Swanson P.K."/>
            <person name="Smith M."/>
            <person name="Roesemann S."/>
            <person name="Alexander J.E."/>
            <person name="Rich S.A."/>
            <person name="Livny J."/>
            <person name="Vlamakis H."/>
            <person name="Clish C."/>
            <person name="Bullock K."/>
            <person name="Deik A."/>
            <person name="Scott J."/>
            <person name="Pierce K.A."/>
            <person name="Xavier R.J."/>
            <person name="Alm E.J."/>
        </authorList>
    </citation>
    <scope>NUCLEOTIDE SEQUENCE [LARGE SCALE GENOMIC DNA]</scope>
    <source>
        <strain evidence="9 12">BIOML-A7</strain>
    </source>
</reference>
<dbReference type="SUPFAM" id="SSF55785">
    <property type="entry name" value="PYP-like sensor domain (PAS domain)"/>
    <property type="match status" value="1"/>
</dbReference>
<dbReference type="SUPFAM" id="SSF54862">
    <property type="entry name" value="4Fe-4S ferredoxins"/>
    <property type="match status" value="1"/>
</dbReference>
<evidence type="ECO:0000313" key="10">
    <source>
        <dbReference type="Proteomes" id="UP000032483"/>
    </source>
</evidence>
<dbReference type="Pfam" id="PF04060">
    <property type="entry name" value="FeS"/>
    <property type="match status" value="1"/>
</dbReference>
<comment type="caution">
    <text evidence="7">The sequence shown here is derived from an EMBL/GenBank/DDBJ whole genome shotgun (WGS) entry which is preliminary data.</text>
</comment>
<dbReference type="Pfam" id="PF13237">
    <property type="entry name" value="Fer4_10"/>
    <property type="match status" value="1"/>
</dbReference>
<evidence type="ECO:0000259" key="6">
    <source>
        <dbReference type="PROSITE" id="PS51656"/>
    </source>
</evidence>
<keyword evidence="3" id="KW-0408">Iron</keyword>
<evidence type="ECO:0000256" key="4">
    <source>
        <dbReference type="ARBA" id="ARBA00023014"/>
    </source>
</evidence>
<organism evidence="7 10">
    <name type="scientific">Ruthenibacterium lactatiformans</name>
    <dbReference type="NCBI Taxonomy" id="1550024"/>
    <lineage>
        <taxon>Bacteria</taxon>
        <taxon>Bacillati</taxon>
        <taxon>Bacillota</taxon>
        <taxon>Clostridia</taxon>
        <taxon>Eubacteriales</taxon>
        <taxon>Oscillospiraceae</taxon>
        <taxon>Ruthenibacterium</taxon>
    </lineage>
</organism>
<dbReference type="InterPro" id="IPR007202">
    <property type="entry name" value="4Fe-4S_dom"/>
</dbReference>
<dbReference type="Pfam" id="PF00989">
    <property type="entry name" value="PAS"/>
    <property type="match status" value="1"/>
</dbReference>